<dbReference type="Pfam" id="PF00717">
    <property type="entry name" value="Peptidase_S24"/>
    <property type="match status" value="1"/>
</dbReference>
<dbReference type="STRING" id="419597.SAMN04487957_110106"/>
<dbReference type="GO" id="GO:0003677">
    <property type="term" value="F:DNA binding"/>
    <property type="evidence" value="ECO:0007669"/>
    <property type="project" value="UniProtKB-KW"/>
</dbReference>
<dbReference type="SUPFAM" id="SSF47413">
    <property type="entry name" value="lambda repressor-like DNA-binding domains"/>
    <property type="match status" value="1"/>
</dbReference>
<dbReference type="InterPro" id="IPR015927">
    <property type="entry name" value="Peptidase_S24_S26A/B/C"/>
</dbReference>
<dbReference type="AlphaFoldDB" id="A0A1H0LTV4"/>
<dbReference type="InterPro" id="IPR010982">
    <property type="entry name" value="Lambda_DNA-bd_dom_sf"/>
</dbReference>
<evidence type="ECO:0000256" key="3">
    <source>
        <dbReference type="ARBA" id="ARBA00023163"/>
    </source>
</evidence>
<accession>A0A1H0LTV4</accession>
<dbReference type="InterPro" id="IPR036286">
    <property type="entry name" value="LexA/Signal_pep-like_sf"/>
</dbReference>
<keyword evidence="6" id="KW-1185">Reference proteome</keyword>
<dbReference type="Pfam" id="PF01381">
    <property type="entry name" value="HTH_3"/>
    <property type="match status" value="1"/>
</dbReference>
<keyword evidence="1" id="KW-0805">Transcription regulation</keyword>
<dbReference type="SUPFAM" id="SSF51306">
    <property type="entry name" value="LexA/Signal peptidase"/>
    <property type="match status" value="1"/>
</dbReference>
<dbReference type="InterPro" id="IPR001387">
    <property type="entry name" value="Cro/C1-type_HTH"/>
</dbReference>
<keyword evidence="2" id="KW-0238">DNA-binding</keyword>
<dbReference type="PANTHER" id="PTHR40661">
    <property type="match status" value="1"/>
</dbReference>
<dbReference type="PANTHER" id="PTHR40661:SF2">
    <property type="entry name" value="HTH-TYPE TRANSCRIPTIONAL REGULATOR PRTR"/>
    <property type="match status" value="1"/>
</dbReference>
<evidence type="ECO:0000259" key="4">
    <source>
        <dbReference type="PROSITE" id="PS50943"/>
    </source>
</evidence>
<evidence type="ECO:0000256" key="1">
    <source>
        <dbReference type="ARBA" id="ARBA00023015"/>
    </source>
</evidence>
<dbReference type="InterPro" id="IPR039418">
    <property type="entry name" value="LexA-like"/>
</dbReference>
<feature type="domain" description="HTH cro/C1-type" evidence="4">
    <location>
        <begin position="7"/>
        <end position="60"/>
    </location>
</feature>
<dbReference type="CDD" id="cd06529">
    <property type="entry name" value="S24_LexA-like"/>
    <property type="match status" value="1"/>
</dbReference>
<dbReference type="Gene3D" id="2.10.109.10">
    <property type="entry name" value="Umud Fragment, subunit A"/>
    <property type="match status" value="1"/>
</dbReference>
<proteinExistence type="predicted"/>
<organism evidence="5 6">
    <name type="scientific">Halomonas shengliensis</name>
    <dbReference type="NCBI Taxonomy" id="419597"/>
    <lineage>
        <taxon>Bacteria</taxon>
        <taxon>Pseudomonadati</taxon>
        <taxon>Pseudomonadota</taxon>
        <taxon>Gammaproteobacteria</taxon>
        <taxon>Oceanospirillales</taxon>
        <taxon>Halomonadaceae</taxon>
        <taxon>Halomonas</taxon>
    </lineage>
</organism>
<evidence type="ECO:0000256" key="2">
    <source>
        <dbReference type="ARBA" id="ARBA00023125"/>
    </source>
</evidence>
<dbReference type="SMART" id="SM00530">
    <property type="entry name" value="HTH_XRE"/>
    <property type="match status" value="1"/>
</dbReference>
<dbReference type="Proteomes" id="UP000199075">
    <property type="component" value="Unassembled WGS sequence"/>
</dbReference>
<dbReference type="PROSITE" id="PS50943">
    <property type="entry name" value="HTH_CROC1"/>
    <property type="match status" value="1"/>
</dbReference>
<evidence type="ECO:0000313" key="5">
    <source>
        <dbReference type="EMBL" id="SDO71622.1"/>
    </source>
</evidence>
<keyword evidence="3" id="KW-0804">Transcription</keyword>
<dbReference type="CDD" id="cd00093">
    <property type="entry name" value="HTH_XRE"/>
    <property type="match status" value="1"/>
</dbReference>
<sequence length="239" mass="26515">MSIGERVRRARKHAKLTQTELGKAVGLKQATISDLEKGDSRSSAYLVQIAHACKVDPHWLATGEGQMESNVSEMRPRRAVESNAEMVDVEIVEGDEPLRPDEVWLPIYREVEFAAGNGATQVIENHGAQERFSLPRLARSGVSPENAALAVAKGDSMTPAIQDGATIGIDKGSRTIQDGQVYALDHDGMLRIKRLYRLPPGRMRVVSENTAEYPEEIYHTNDPEAPRILGRVFWVENFL</sequence>
<dbReference type="EMBL" id="FNIV01000010">
    <property type="protein sequence ID" value="SDO71622.1"/>
    <property type="molecule type" value="Genomic_DNA"/>
</dbReference>
<dbReference type="Gene3D" id="1.10.260.40">
    <property type="entry name" value="lambda repressor-like DNA-binding domains"/>
    <property type="match status" value="1"/>
</dbReference>
<evidence type="ECO:0000313" key="6">
    <source>
        <dbReference type="Proteomes" id="UP000199075"/>
    </source>
</evidence>
<gene>
    <name evidence="5" type="ORF">SAMN04487957_110106</name>
</gene>
<name>A0A1H0LTV4_9GAMM</name>
<reference evidence="6" key="1">
    <citation type="submission" date="2016-10" db="EMBL/GenBank/DDBJ databases">
        <authorList>
            <person name="Varghese N."/>
            <person name="Submissions S."/>
        </authorList>
    </citation>
    <scope>NUCLEOTIDE SEQUENCE [LARGE SCALE GENOMIC DNA]</scope>
    <source>
        <strain evidence="6">CGMCC 1.6444</strain>
    </source>
</reference>
<protein>
    <submittedName>
        <fullName evidence="5">Phage repressor protein C, contains Cro/C1-type HTH and peptisase s24 domains</fullName>
    </submittedName>
</protein>